<gene>
    <name evidence="1" type="ORF">SMRZ_LOCUS13855</name>
</gene>
<dbReference type="Proteomes" id="UP000277204">
    <property type="component" value="Unassembled WGS sequence"/>
</dbReference>
<evidence type="ECO:0000313" key="1">
    <source>
        <dbReference type="EMBL" id="VDP08933.1"/>
    </source>
</evidence>
<dbReference type="STRING" id="48269.A0A183MCT0"/>
<organism evidence="1 2">
    <name type="scientific">Schistosoma margrebowiei</name>
    <dbReference type="NCBI Taxonomy" id="48269"/>
    <lineage>
        <taxon>Eukaryota</taxon>
        <taxon>Metazoa</taxon>
        <taxon>Spiralia</taxon>
        <taxon>Lophotrochozoa</taxon>
        <taxon>Platyhelminthes</taxon>
        <taxon>Trematoda</taxon>
        <taxon>Digenea</taxon>
        <taxon>Strigeidida</taxon>
        <taxon>Schistosomatoidea</taxon>
        <taxon>Schistosomatidae</taxon>
        <taxon>Schistosoma</taxon>
    </lineage>
</organism>
<dbReference type="EMBL" id="UZAI01011486">
    <property type="protein sequence ID" value="VDP08933.1"/>
    <property type="molecule type" value="Genomic_DNA"/>
</dbReference>
<proteinExistence type="predicted"/>
<dbReference type="AlphaFoldDB" id="A0A183MCT0"/>
<protein>
    <submittedName>
        <fullName evidence="1">Uncharacterized protein</fullName>
    </submittedName>
</protein>
<evidence type="ECO:0000313" key="2">
    <source>
        <dbReference type="Proteomes" id="UP000277204"/>
    </source>
</evidence>
<keyword evidence="2" id="KW-1185">Reference proteome</keyword>
<name>A0A183MCT0_9TREM</name>
<reference evidence="1 2" key="1">
    <citation type="submission" date="2018-11" db="EMBL/GenBank/DDBJ databases">
        <authorList>
            <consortium name="Pathogen Informatics"/>
        </authorList>
    </citation>
    <scope>NUCLEOTIDE SEQUENCE [LARGE SCALE GENOMIC DNA]</scope>
    <source>
        <strain evidence="1 2">Zambia</strain>
    </source>
</reference>
<accession>A0A183MCT0</accession>
<sequence length="152" mass="18070">MRRSDVASDHYRLLVSKMKLKLMKHWTTGETAFKRFNTAFCRDADKLNEFKVALNNNRFHVLQDLLQEDETTMESNLRWVKATLTPTCKEVLGHNKHHHKKWIFMGTLDNIEERKNTKTAINNSQTRTENIKVQYEYTETNKQAMRIIRADK</sequence>